<protein>
    <submittedName>
        <fullName evidence="2">Universal stress protein</fullName>
    </submittedName>
</protein>
<reference evidence="2 3" key="1">
    <citation type="submission" date="2024-10" db="EMBL/GenBank/DDBJ databases">
        <title>The Natural Products Discovery Center: Release of the First 8490 Sequenced Strains for Exploring Actinobacteria Biosynthetic Diversity.</title>
        <authorList>
            <person name="Kalkreuter E."/>
            <person name="Kautsar S.A."/>
            <person name="Yang D."/>
            <person name="Bader C.D."/>
            <person name="Teijaro C.N."/>
            <person name="Fluegel L."/>
            <person name="Davis C.M."/>
            <person name="Simpson J.R."/>
            <person name="Lauterbach L."/>
            <person name="Steele A.D."/>
            <person name="Gui C."/>
            <person name="Meng S."/>
            <person name="Li G."/>
            <person name="Viehrig K."/>
            <person name="Ye F."/>
            <person name="Su P."/>
            <person name="Kiefer A.F."/>
            <person name="Nichols A."/>
            <person name="Cepeda A.J."/>
            <person name="Yan W."/>
            <person name="Fan B."/>
            <person name="Jiang Y."/>
            <person name="Adhikari A."/>
            <person name="Zheng C.-J."/>
            <person name="Schuster L."/>
            <person name="Cowan T.M."/>
            <person name="Smanski M.J."/>
            <person name="Chevrette M.G."/>
            <person name="De Carvalho L.P.S."/>
            <person name="Shen B."/>
        </authorList>
    </citation>
    <scope>NUCLEOTIDE SEQUENCE [LARGE SCALE GENOMIC DNA]</scope>
    <source>
        <strain evidence="2 3">NPDC049639</strain>
    </source>
</reference>
<dbReference type="InterPro" id="IPR006016">
    <property type="entry name" value="UspA"/>
</dbReference>
<organism evidence="2 3">
    <name type="scientific">Spongisporangium articulatum</name>
    <dbReference type="NCBI Taxonomy" id="3362603"/>
    <lineage>
        <taxon>Bacteria</taxon>
        <taxon>Bacillati</taxon>
        <taxon>Actinomycetota</taxon>
        <taxon>Actinomycetes</taxon>
        <taxon>Kineosporiales</taxon>
        <taxon>Kineosporiaceae</taxon>
        <taxon>Spongisporangium</taxon>
    </lineage>
</organism>
<feature type="domain" description="UspA" evidence="1">
    <location>
        <begin position="152"/>
        <end position="274"/>
    </location>
</feature>
<evidence type="ECO:0000313" key="2">
    <source>
        <dbReference type="EMBL" id="MFI7587382.1"/>
    </source>
</evidence>
<accession>A0ABW8AM19</accession>
<comment type="caution">
    <text evidence="2">The sequence shown here is derived from an EMBL/GenBank/DDBJ whole genome shotgun (WGS) entry which is preliminary data.</text>
</comment>
<dbReference type="Proteomes" id="UP001612915">
    <property type="component" value="Unassembled WGS sequence"/>
</dbReference>
<sequence length="291" mass="30813">MAAPEIDLRDGHVLVGVDGMSDPEQMFLAACVEADRLHARLSVVTVVPGAGDDRQPPLEHLRHAVAGSPALRGRPVGIFCWSEDDVRAGTGPLREARLVVLGSRGRYDRMPLGLTSLGRVLLKAAASPVLFVPERPTAPGPDAGRRTRPPVVLACVGEHPDDAGVVHAAAAEAHQRGWPLHVVHAHPTHAASADADVARAWCELTATIATAAALPDRTSFTLTRQTAATALQEQLPDAGLLVVGARPAAVYGLVRDSISRTAIEQSPVPVLVVPRTSQQHHEIRLTDRTVS</sequence>
<keyword evidence="3" id="KW-1185">Reference proteome</keyword>
<dbReference type="InterPro" id="IPR014729">
    <property type="entry name" value="Rossmann-like_a/b/a_fold"/>
</dbReference>
<evidence type="ECO:0000259" key="1">
    <source>
        <dbReference type="Pfam" id="PF00582"/>
    </source>
</evidence>
<evidence type="ECO:0000313" key="3">
    <source>
        <dbReference type="Proteomes" id="UP001612915"/>
    </source>
</evidence>
<name>A0ABW8AM19_9ACTN</name>
<gene>
    <name evidence="2" type="ORF">ACIB24_09940</name>
</gene>
<dbReference type="RefSeq" id="WP_398278969.1">
    <property type="nucleotide sequence ID" value="NZ_JBITLV010000003.1"/>
</dbReference>
<proteinExistence type="predicted"/>
<dbReference type="SUPFAM" id="SSF52402">
    <property type="entry name" value="Adenine nucleotide alpha hydrolases-like"/>
    <property type="match status" value="2"/>
</dbReference>
<dbReference type="Gene3D" id="3.40.50.620">
    <property type="entry name" value="HUPs"/>
    <property type="match status" value="2"/>
</dbReference>
<dbReference type="EMBL" id="JBITLV010000003">
    <property type="protein sequence ID" value="MFI7587382.1"/>
    <property type="molecule type" value="Genomic_DNA"/>
</dbReference>
<dbReference type="Pfam" id="PF00582">
    <property type="entry name" value="Usp"/>
    <property type="match status" value="1"/>
</dbReference>